<gene>
    <name evidence="3" type="ORF">NONO_c35580</name>
</gene>
<dbReference type="Proteomes" id="UP000019150">
    <property type="component" value="Chromosome"/>
</dbReference>
<feature type="chain" id="PRO_5039662551" description="Glycine zipper domain-containing protein" evidence="2">
    <location>
        <begin position="28"/>
        <end position="117"/>
    </location>
</feature>
<reference evidence="3 4" key="1">
    <citation type="journal article" date="2014" name="Appl. Environ. Microbiol.">
        <title>Insights into the Microbial Degradation of Rubber and Gutta-Percha by Analysis of the Complete Genome of Nocardia nova SH22a.</title>
        <authorList>
            <person name="Luo Q."/>
            <person name="Hiessl S."/>
            <person name="Poehlein A."/>
            <person name="Daniel R."/>
            <person name="Steinbuchel A."/>
        </authorList>
    </citation>
    <scope>NUCLEOTIDE SEQUENCE [LARGE SCALE GENOMIC DNA]</scope>
    <source>
        <strain evidence="3">SH22a</strain>
    </source>
</reference>
<evidence type="ECO:0000313" key="4">
    <source>
        <dbReference type="Proteomes" id="UP000019150"/>
    </source>
</evidence>
<protein>
    <recommendedName>
        <fullName evidence="5">Glycine zipper domain-containing protein</fullName>
    </recommendedName>
</protein>
<feature type="region of interest" description="Disordered" evidence="1">
    <location>
        <begin position="38"/>
        <end position="60"/>
    </location>
</feature>
<sequence>MPRNILFDTRRAFAVMVVPLVATAVFAGAASADNGPAAEPVAGIPLQSEDTATNPGALIPDPVLNGSSAGASVGSAVGSAVGIATGSATGSGGSLLGAVIGALVGLTNPGVIPQVLP</sequence>
<proteinExistence type="predicted"/>
<evidence type="ECO:0000256" key="1">
    <source>
        <dbReference type="SAM" id="MobiDB-lite"/>
    </source>
</evidence>
<evidence type="ECO:0000313" key="3">
    <source>
        <dbReference type="EMBL" id="AHH18345.1"/>
    </source>
</evidence>
<name>W5TG70_9NOCA</name>
<dbReference type="PATRIC" id="fig|1415166.3.peg.3649"/>
<evidence type="ECO:0000256" key="2">
    <source>
        <dbReference type="SAM" id="SignalP"/>
    </source>
</evidence>
<dbReference type="eggNOG" id="ENOG5031EYU">
    <property type="taxonomic scope" value="Bacteria"/>
</dbReference>
<organism evidence="3 4">
    <name type="scientific">Nocardia nova SH22a</name>
    <dbReference type="NCBI Taxonomy" id="1415166"/>
    <lineage>
        <taxon>Bacteria</taxon>
        <taxon>Bacillati</taxon>
        <taxon>Actinomycetota</taxon>
        <taxon>Actinomycetes</taxon>
        <taxon>Mycobacteriales</taxon>
        <taxon>Nocardiaceae</taxon>
        <taxon>Nocardia</taxon>
    </lineage>
</organism>
<dbReference type="KEGG" id="nno:NONO_c35580"/>
<dbReference type="HOGENOM" id="CLU_2207279_0_0_11"/>
<accession>W5TG70</accession>
<dbReference type="EMBL" id="CP006850">
    <property type="protein sequence ID" value="AHH18345.1"/>
    <property type="molecule type" value="Genomic_DNA"/>
</dbReference>
<dbReference type="AlphaFoldDB" id="W5TG70"/>
<keyword evidence="2" id="KW-0732">Signal</keyword>
<feature type="signal peptide" evidence="2">
    <location>
        <begin position="1"/>
        <end position="27"/>
    </location>
</feature>
<keyword evidence="4" id="KW-1185">Reference proteome</keyword>
<evidence type="ECO:0008006" key="5">
    <source>
        <dbReference type="Google" id="ProtNLM"/>
    </source>
</evidence>
<dbReference type="RefSeq" id="WP_158436256.1">
    <property type="nucleotide sequence ID" value="NZ_CP006850.1"/>
</dbReference>